<dbReference type="Proteomes" id="UP000622533">
    <property type="component" value="Unassembled WGS sequence"/>
</dbReference>
<gene>
    <name evidence="1" type="ORF">IQ276_01380</name>
</gene>
<name>A0A8J6ZHK1_DESMC</name>
<organism evidence="1 2">
    <name type="scientific">Desmonostoc muscorum LEGE 12446</name>
    <dbReference type="NCBI Taxonomy" id="1828758"/>
    <lineage>
        <taxon>Bacteria</taxon>
        <taxon>Bacillati</taxon>
        <taxon>Cyanobacteriota</taxon>
        <taxon>Cyanophyceae</taxon>
        <taxon>Nostocales</taxon>
        <taxon>Nostocaceae</taxon>
        <taxon>Desmonostoc</taxon>
    </lineage>
</organism>
<evidence type="ECO:0000313" key="1">
    <source>
        <dbReference type="EMBL" id="MBE9021155.1"/>
    </source>
</evidence>
<dbReference type="InterPro" id="IPR016084">
    <property type="entry name" value="Haem_Oase-like_multi-hlx"/>
</dbReference>
<accession>A0A8J6ZHK1</accession>
<protein>
    <submittedName>
        <fullName evidence="1">Iron-containing redox enzyme family protein</fullName>
    </submittedName>
</protein>
<dbReference type="Gene3D" id="1.20.910.10">
    <property type="entry name" value="Heme oxygenase-like"/>
    <property type="match status" value="1"/>
</dbReference>
<keyword evidence="2" id="KW-1185">Reference proteome</keyword>
<reference evidence="1" key="1">
    <citation type="submission" date="2020-10" db="EMBL/GenBank/DDBJ databases">
        <authorList>
            <person name="Castelo-Branco R."/>
            <person name="Eusebio N."/>
            <person name="Adriana R."/>
            <person name="Vieira A."/>
            <person name="Brugerolle De Fraissinette N."/>
            <person name="Rezende De Castro R."/>
            <person name="Schneider M.P."/>
            <person name="Vasconcelos V."/>
            <person name="Leao P.N."/>
        </authorList>
    </citation>
    <scope>NUCLEOTIDE SEQUENCE</scope>
    <source>
        <strain evidence="1">LEGE 12446</strain>
    </source>
</reference>
<dbReference type="SUPFAM" id="SSF48613">
    <property type="entry name" value="Heme oxygenase-like"/>
    <property type="match status" value="1"/>
</dbReference>
<dbReference type="EMBL" id="JADEXS010000009">
    <property type="protein sequence ID" value="MBE9021155.1"/>
    <property type="molecule type" value="Genomic_DNA"/>
</dbReference>
<proteinExistence type="predicted"/>
<evidence type="ECO:0000313" key="2">
    <source>
        <dbReference type="Proteomes" id="UP000622533"/>
    </source>
</evidence>
<dbReference type="Pfam" id="PF14518">
    <property type="entry name" value="Haem_oxygenas_2"/>
    <property type="match status" value="1"/>
</dbReference>
<comment type="caution">
    <text evidence="1">The sequence shown here is derived from an EMBL/GenBank/DDBJ whole genome shotgun (WGS) entry which is preliminary data.</text>
</comment>
<sequence>MEWACIAPDKVIVATTNRVWLHQLNGDMSSDRFAQLMNHPGNIVTTRKLLDGALEVAQKAALANNKLPNLTLTRWIWRLASLYHLTHSTPRLMAEAAQRFALAGRARLADWALQKAAEERGHDQLALLDIQSLGYKASAVVKVLVPPTASALVNYFTQSVQTTDPIACVGYSYAMERLAMSVGDKYIQAVQALLPSDINATRCLRLHSGVGSDVAHVEETVEMVAKLTPQERVQVTTACYETALLCFSPPREGYISDAELQHLLQPLKLTTSSK</sequence>
<dbReference type="AlphaFoldDB" id="A0A8J6ZHK1"/>